<evidence type="ECO:0000313" key="2">
    <source>
        <dbReference type="Proteomes" id="UP001596391"/>
    </source>
</evidence>
<dbReference type="CDD" id="cd16018">
    <property type="entry name" value="Enpp"/>
    <property type="match status" value="1"/>
</dbReference>
<reference evidence="2" key="1">
    <citation type="journal article" date="2019" name="Int. J. Syst. Evol. Microbiol.">
        <title>The Global Catalogue of Microorganisms (GCM) 10K type strain sequencing project: providing services to taxonomists for standard genome sequencing and annotation.</title>
        <authorList>
            <consortium name="The Broad Institute Genomics Platform"/>
            <consortium name="The Broad Institute Genome Sequencing Center for Infectious Disease"/>
            <person name="Wu L."/>
            <person name="Ma J."/>
        </authorList>
    </citation>
    <scope>NUCLEOTIDE SEQUENCE [LARGE SCALE GENOMIC DNA]</scope>
    <source>
        <strain evidence="2">CGMCC 1.16026</strain>
    </source>
</reference>
<dbReference type="Proteomes" id="UP001596391">
    <property type="component" value="Unassembled WGS sequence"/>
</dbReference>
<dbReference type="PANTHER" id="PTHR10151:SF120">
    <property type="entry name" value="BIS(5'-ADENOSYL)-TRIPHOSPHATASE"/>
    <property type="match status" value="1"/>
</dbReference>
<name>A0ABW1Z841_9BACT</name>
<organism evidence="1 2">
    <name type="scientific">Granulicella cerasi</name>
    <dbReference type="NCBI Taxonomy" id="741063"/>
    <lineage>
        <taxon>Bacteria</taxon>
        <taxon>Pseudomonadati</taxon>
        <taxon>Acidobacteriota</taxon>
        <taxon>Terriglobia</taxon>
        <taxon>Terriglobales</taxon>
        <taxon>Acidobacteriaceae</taxon>
        <taxon>Granulicella</taxon>
    </lineage>
</organism>
<evidence type="ECO:0000313" key="1">
    <source>
        <dbReference type="EMBL" id="MFC6645526.1"/>
    </source>
</evidence>
<sequence length="415" mass="46336">MAMVIAVALPTCANAQQLEVIQTSNRANSADAKQQPYVVLVSLDGFRFDYARRFHAKHLLWMASHGASTREGMIPSFPSLTFPNHYTLVTGLYPEHHGIVQNGFYDPVRNETYDAGDPKTSRDGSWYGGVPLWVLAARQGMRSACMFWPGSEAEIDGYRPTYYLNYDEHISNRARVMQVMSWLALREDLRPHFITLYFSDADEVGHKYGVDSPELKTAVRRLDSDVSLLLEKVRKTHLPVDILVVSDHGMVDYRGNLVNLATFGQEAGAVKRVGLFLYPGSDAEATLLYNELSGKSPFFDVYRRAAVPNYLHFNSNARSGDPVLVAKGPYRISRAPLGAETKPSALGNHGYDPRQVPEMKASFFAVGPGIAHLDLPSFENVDIYPFVARLLHLDEGRTMPEIDGSLRILGRALRK</sequence>
<dbReference type="InterPro" id="IPR017850">
    <property type="entry name" value="Alkaline_phosphatase_core_sf"/>
</dbReference>
<protein>
    <submittedName>
        <fullName evidence="1">Ectonucleotide pyrophosphatase/phosphodiesterase</fullName>
    </submittedName>
</protein>
<proteinExistence type="predicted"/>
<dbReference type="EMBL" id="JBHSWI010000001">
    <property type="protein sequence ID" value="MFC6645526.1"/>
    <property type="molecule type" value="Genomic_DNA"/>
</dbReference>
<accession>A0ABW1Z841</accession>
<dbReference type="Gene3D" id="3.40.720.10">
    <property type="entry name" value="Alkaline Phosphatase, subunit A"/>
    <property type="match status" value="1"/>
</dbReference>
<dbReference type="Pfam" id="PF01663">
    <property type="entry name" value="Phosphodiest"/>
    <property type="match status" value="1"/>
</dbReference>
<dbReference type="RefSeq" id="WP_263372075.1">
    <property type="nucleotide sequence ID" value="NZ_JAGSYD010000003.1"/>
</dbReference>
<dbReference type="InterPro" id="IPR002591">
    <property type="entry name" value="Phosphodiest/P_Trfase"/>
</dbReference>
<comment type="caution">
    <text evidence="1">The sequence shown here is derived from an EMBL/GenBank/DDBJ whole genome shotgun (WGS) entry which is preliminary data.</text>
</comment>
<dbReference type="SUPFAM" id="SSF53649">
    <property type="entry name" value="Alkaline phosphatase-like"/>
    <property type="match status" value="1"/>
</dbReference>
<gene>
    <name evidence="1" type="ORF">ACFQBQ_07990</name>
</gene>
<dbReference type="PANTHER" id="PTHR10151">
    <property type="entry name" value="ECTONUCLEOTIDE PYROPHOSPHATASE/PHOSPHODIESTERASE"/>
    <property type="match status" value="1"/>
</dbReference>
<dbReference type="Gene3D" id="3.30.1360.180">
    <property type="match status" value="1"/>
</dbReference>
<keyword evidence="2" id="KW-1185">Reference proteome</keyword>